<reference evidence="1" key="1">
    <citation type="submission" date="2016-03" db="EMBL/GenBank/DDBJ databases">
        <title>Complete sequence of plasmid pHNHN21.</title>
        <authorList>
            <person name="Liu J.H."/>
            <person name="Wang J."/>
            <person name="He D.D."/>
            <person name="Lv L.C."/>
            <person name="Li Q."/>
        </authorList>
    </citation>
    <scope>NUCLEOTIDE SEQUENCE</scope>
    <source>
        <plasmid evidence="1">pHNHN21</plasmid>
    </source>
</reference>
<accession>A0A1P8VNP9</accession>
<geneLocation type="plasmid" evidence="1">
    <name>pHNHN21</name>
</geneLocation>
<protein>
    <submittedName>
        <fullName evidence="1">Uncharacterized protein</fullName>
    </submittedName>
</protein>
<organism evidence="1">
    <name type="scientific">Escherichia coli</name>
    <dbReference type="NCBI Taxonomy" id="562"/>
    <lineage>
        <taxon>Bacteria</taxon>
        <taxon>Pseudomonadati</taxon>
        <taxon>Pseudomonadota</taxon>
        <taxon>Gammaproteobacteria</taxon>
        <taxon>Enterobacterales</taxon>
        <taxon>Enterobacteriaceae</taxon>
        <taxon>Escherichia</taxon>
    </lineage>
</organism>
<proteinExistence type="predicted"/>
<keyword evidence="1" id="KW-0614">Plasmid</keyword>
<sequence length="78" mass="8821">MIIPDAETERRFSFPSSYALSTRICDSGDVFLLHIFTFFTMSGKVNNAHIRSCSGYWLNGPDRGSNSPVFLCRAHFLN</sequence>
<dbReference type="EMBL" id="KX246267">
    <property type="protein sequence ID" value="APZ78225.1"/>
    <property type="molecule type" value="Genomic_DNA"/>
</dbReference>
<dbReference type="AlphaFoldDB" id="A0A1P8VNP9"/>
<name>A0A1P8VNP9_ECOLX</name>
<evidence type="ECO:0000313" key="1">
    <source>
        <dbReference type="EMBL" id="APZ78225.1"/>
    </source>
</evidence>